<dbReference type="AlphaFoldDB" id="A0A917ELF0"/>
<sequence length="285" mass="31346">MNSIIERYRHDIVQQLFTVKSFADAWPTWRHEIDRLTSGMTDARGVFDLGGHLADIFCTTGQEGRAQSSLSGGGIAWECLVCWYMNTVMAGSLGVVMRPVKELIPPAILDATCIVYGNAQTNTESDLVAVVFPPGNFGGVYSTAAVGDIVARNARDTTVGIIQCKTNWNDNAQIPMLWDMVYRATGFAEHSVRVGRNGYSPRHFKGFSYSFITVPSQGDTSKFKPQSMSVKRVRGLSGGNYWGHPSKSDVALSVSEIFNRNFGMAFDDNILSHVGRAIDARLVKF</sequence>
<evidence type="ECO:0000313" key="2">
    <source>
        <dbReference type="Proteomes" id="UP000606730"/>
    </source>
</evidence>
<keyword evidence="2" id="KW-1185">Reference proteome</keyword>
<reference evidence="1" key="1">
    <citation type="journal article" date="2014" name="Int. J. Syst. Evol. Microbiol.">
        <title>Complete genome sequence of Corynebacterium casei LMG S-19264T (=DSM 44701T), isolated from a smear-ripened cheese.</title>
        <authorList>
            <consortium name="US DOE Joint Genome Institute (JGI-PGF)"/>
            <person name="Walter F."/>
            <person name="Albersmeier A."/>
            <person name="Kalinowski J."/>
            <person name="Ruckert C."/>
        </authorList>
    </citation>
    <scope>NUCLEOTIDE SEQUENCE</scope>
    <source>
        <strain evidence="1">CGMCC 1.16012</strain>
    </source>
</reference>
<gene>
    <name evidence="1" type="ORF">GCM10011517_26460</name>
</gene>
<dbReference type="EMBL" id="BMKN01000002">
    <property type="protein sequence ID" value="GGE57390.1"/>
    <property type="molecule type" value="Genomic_DNA"/>
</dbReference>
<name>A0A917ELF0_9RHOB</name>
<accession>A0A917ELF0</accession>
<dbReference type="Proteomes" id="UP000606730">
    <property type="component" value="Unassembled WGS sequence"/>
</dbReference>
<reference evidence="1" key="2">
    <citation type="submission" date="2020-09" db="EMBL/GenBank/DDBJ databases">
        <authorList>
            <person name="Sun Q."/>
            <person name="Zhou Y."/>
        </authorList>
    </citation>
    <scope>NUCLEOTIDE SEQUENCE</scope>
    <source>
        <strain evidence="1">CGMCC 1.16012</strain>
    </source>
</reference>
<comment type="caution">
    <text evidence="1">The sequence shown here is derived from an EMBL/GenBank/DDBJ whole genome shotgun (WGS) entry which is preliminary data.</text>
</comment>
<evidence type="ECO:0000313" key="1">
    <source>
        <dbReference type="EMBL" id="GGE57390.1"/>
    </source>
</evidence>
<organism evidence="1 2">
    <name type="scientific">Actibacterium pelagium</name>
    <dbReference type="NCBI Taxonomy" id="2029103"/>
    <lineage>
        <taxon>Bacteria</taxon>
        <taxon>Pseudomonadati</taxon>
        <taxon>Pseudomonadota</taxon>
        <taxon>Alphaproteobacteria</taxon>
        <taxon>Rhodobacterales</taxon>
        <taxon>Roseobacteraceae</taxon>
        <taxon>Actibacterium</taxon>
    </lineage>
</organism>
<dbReference type="RefSeq" id="WP_198950945.1">
    <property type="nucleotide sequence ID" value="NZ_BMKN01000002.1"/>
</dbReference>
<proteinExistence type="predicted"/>
<protein>
    <submittedName>
        <fullName evidence="1">Uncharacterized protein</fullName>
    </submittedName>
</protein>